<evidence type="ECO:0000313" key="4">
    <source>
        <dbReference type="Proteomes" id="UP001500279"/>
    </source>
</evidence>
<dbReference type="CDD" id="cd07012">
    <property type="entry name" value="PBP2_Bug_TTT"/>
    <property type="match status" value="1"/>
</dbReference>
<dbReference type="SUPFAM" id="SSF53850">
    <property type="entry name" value="Periplasmic binding protein-like II"/>
    <property type="match status" value="1"/>
</dbReference>
<dbReference type="Pfam" id="PF03401">
    <property type="entry name" value="TctC"/>
    <property type="match status" value="1"/>
</dbReference>
<protein>
    <submittedName>
        <fullName evidence="3">Tripartite tricarboxylate transporter substrate binding protein</fullName>
    </submittedName>
</protein>
<keyword evidence="4" id="KW-1185">Reference proteome</keyword>
<dbReference type="InterPro" id="IPR042100">
    <property type="entry name" value="Bug_dom1"/>
</dbReference>
<accession>A0ABN1JSN2</accession>
<comment type="similarity">
    <text evidence="1">Belongs to the UPF0065 (bug) family.</text>
</comment>
<dbReference type="PIRSF" id="PIRSF017082">
    <property type="entry name" value="YflP"/>
    <property type="match status" value="1"/>
</dbReference>
<proteinExistence type="inferred from homology"/>
<dbReference type="Gene3D" id="3.40.190.150">
    <property type="entry name" value="Bordetella uptake gene, domain 1"/>
    <property type="match status" value="1"/>
</dbReference>
<feature type="signal peptide" evidence="2">
    <location>
        <begin position="1"/>
        <end position="22"/>
    </location>
</feature>
<dbReference type="Gene3D" id="3.40.190.10">
    <property type="entry name" value="Periplasmic binding protein-like II"/>
    <property type="match status" value="1"/>
</dbReference>
<dbReference type="Proteomes" id="UP001500279">
    <property type="component" value="Unassembled WGS sequence"/>
</dbReference>
<dbReference type="PROSITE" id="PS51257">
    <property type="entry name" value="PROKAR_LIPOPROTEIN"/>
    <property type="match status" value="1"/>
</dbReference>
<dbReference type="PANTHER" id="PTHR42928">
    <property type="entry name" value="TRICARBOXYLATE-BINDING PROTEIN"/>
    <property type="match status" value="1"/>
</dbReference>
<feature type="chain" id="PRO_5047158930" evidence="2">
    <location>
        <begin position="23"/>
        <end position="317"/>
    </location>
</feature>
<evidence type="ECO:0000313" key="3">
    <source>
        <dbReference type="EMBL" id="GAA0745831.1"/>
    </source>
</evidence>
<evidence type="ECO:0000256" key="2">
    <source>
        <dbReference type="SAM" id="SignalP"/>
    </source>
</evidence>
<gene>
    <name evidence="3" type="ORF">GCM10009107_12630</name>
</gene>
<dbReference type="RefSeq" id="WP_141288512.1">
    <property type="nucleotide sequence ID" value="NZ_BAAAEW010000006.1"/>
</dbReference>
<dbReference type="EMBL" id="BAAAEW010000006">
    <property type="protein sequence ID" value="GAA0745831.1"/>
    <property type="molecule type" value="Genomic_DNA"/>
</dbReference>
<dbReference type="InterPro" id="IPR005064">
    <property type="entry name" value="BUG"/>
</dbReference>
<reference evidence="3 4" key="1">
    <citation type="journal article" date="2019" name="Int. J. Syst. Evol. Microbiol.">
        <title>The Global Catalogue of Microorganisms (GCM) 10K type strain sequencing project: providing services to taxonomists for standard genome sequencing and annotation.</title>
        <authorList>
            <consortium name="The Broad Institute Genomics Platform"/>
            <consortium name="The Broad Institute Genome Sequencing Center for Infectious Disease"/>
            <person name="Wu L."/>
            <person name="Ma J."/>
        </authorList>
    </citation>
    <scope>NUCLEOTIDE SEQUENCE [LARGE SCALE GENOMIC DNA]</scope>
    <source>
        <strain evidence="3 4">JCM 15503</strain>
    </source>
</reference>
<sequence length="317" mass="34058">MNRRIAFCLALLAACGAGPALAVDYPNHPVELVVPYNPGGGTDALARAFAEAARRHFPQPIVVYNRPGASGVIGWQEVLNSKPDGYKLALMTVELTTLPHLGLQKFSHEEFTPIARMNADPAAITVKADAPWNTIEEFIAAAKKPGTELQVGNSGNGSIWHLAAAALEDRIGAKFSHIPYQGANPAVLSLLGGHIDAVSVSPAEVATYVAAGKLRMLAVMADQRQKGFEKVPTLKERGIDVAVGTWRGLGLPKNTPKEVVEILKVATQKTMQEPAMREAMEKLSLGYAYGDDETFRAVMARDNETFKALIPKLGLKN</sequence>
<organism evidence="3 4">
    <name type="scientific">Ideonella azotifigens</name>
    <dbReference type="NCBI Taxonomy" id="513160"/>
    <lineage>
        <taxon>Bacteria</taxon>
        <taxon>Pseudomonadati</taxon>
        <taxon>Pseudomonadota</taxon>
        <taxon>Betaproteobacteria</taxon>
        <taxon>Burkholderiales</taxon>
        <taxon>Sphaerotilaceae</taxon>
        <taxon>Ideonella</taxon>
    </lineage>
</organism>
<keyword evidence="2" id="KW-0732">Signal</keyword>
<evidence type="ECO:0000256" key="1">
    <source>
        <dbReference type="ARBA" id="ARBA00006987"/>
    </source>
</evidence>
<dbReference type="PANTHER" id="PTHR42928:SF5">
    <property type="entry name" value="BLR1237 PROTEIN"/>
    <property type="match status" value="1"/>
</dbReference>
<name>A0ABN1JSN2_9BURK</name>
<comment type="caution">
    <text evidence="3">The sequence shown here is derived from an EMBL/GenBank/DDBJ whole genome shotgun (WGS) entry which is preliminary data.</text>
</comment>